<dbReference type="EMBL" id="MKIO01000018">
    <property type="protein sequence ID" value="OLP57303.1"/>
    <property type="molecule type" value="Genomic_DNA"/>
</dbReference>
<gene>
    <name evidence="10" type="ORF">BJF92_15965</name>
</gene>
<dbReference type="Pfam" id="PF00924">
    <property type="entry name" value="MS_channel_2nd"/>
    <property type="match status" value="1"/>
</dbReference>
<feature type="transmembrane region" description="Helical" evidence="7">
    <location>
        <begin position="199"/>
        <end position="218"/>
    </location>
</feature>
<evidence type="ECO:0000259" key="8">
    <source>
        <dbReference type="Pfam" id="PF00924"/>
    </source>
</evidence>
<evidence type="ECO:0000256" key="1">
    <source>
        <dbReference type="ARBA" id="ARBA00004651"/>
    </source>
</evidence>
<dbReference type="Gene3D" id="1.10.287.1260">
    <property type="match status" value="1"/>
</dbReference>
<keyword evidence="3" id="KW-1003">Cell membrane</keyword>
<reference evidence="10 11" key="1">
    <citation type="submission" date="2016-09" db="EMBL/GenBank/DDBJ databases">
        <title>Rhizobium sp. nov., a novel species isolated from the rice rhizosphere.</title>
        <authorList>
            <person name="Zhao J."/>
            <person name="Zhang X."/>
        </authorList>
    </citation>
    <scope>NUCLEOTIDE SEQUENCE [LARGE SCALE GENOMIC DNA]</scope>
    <source>
        <strain evidence="10 11">MH17</strain>
    </source>
</reference>
<evidence type="ECO:0000256" key="7">
    <source>
        <dbReference type="SAM" id="Phobius"/>
    </source>
</evidence>
<evidence type="ECO:0000313" key="10">
    <source>
        <dbReference type="EMBL" id="OLP57303.1"/>
    </source>
</evidence>
<dbReference type="SUPFAM" id="SSF82689">
    <property type="entry name" value="Mechanosensitive channel protein MscS (YggB), C-terminal domain"/>
    <property type="match status" value="1"/>
</dbReference>
<dbReference type="InterPro" id="IPR045276">
    <property type="entry name" value="YbiO_bact"/>
</dbReference>
<sequence length="620" mass="65882">MAAPTSSVPAVPPPPPPDLTALISAAETITNRVVSGFWVRIEAIARIPAQADALAGSIRAAGTSVTMMVLLLVFVVALAVAVFVLVKARLRWMGLIGRLLLATLLATGAGLAAAALLTSDGTLQQTVRQGAVIAAVGCLVVTLLRHIMTAGLVNPGRRPSPRVRRLRRDLVISLAWPLMGTVLQMVLRLWQAGPALTDSLVTLMVSLPSVLLFSLVAWRHRRALALAVAGPHPRSALRAHLARRWPGTVIGFLLTALISTQTALTVGAPLPGPAVLLTSIIFVATPHLDALMGEWARHGVLSTRVSIPAVAARETLRFTVVIVALAMIGTLWVAPLAASLGVETRSVAADAVQTVLIALLAAYLWNLTGSFAARAVGHAQGGDEEEGLAAPRTRLATLVPLLSGLARAVICVLAALSVLLSLGVNVWPLITGFSVFGLAIGFGSQALVKDIVSGLFFLIDDAFRFGEYIEISGAKGAVEKISIRSVSLRHHRGALATIPYGQIDKVQNYSRDWMIEKLIFRVAFDTDVEKVRRLFKKIGQEISADPAIAADLIEPFKSQGIAQVEDGTLIIRGKFKARPGRQWMIRRAVLAAVQKGFRENGIQAVPKPLLNEPPPADEAA</sequence>
<evidence type="ECO:0000313" key="11">
    <source>
        <dbReference type="Proteomes" id="UP000186143"/>
    </source>
</evidence>
<dbReference type="InterPro" id="IPR011066">
    <property type="entry name" value="MscS_channel_C_sf"/>
</dbReference>
<evidence type="ECO:0000256" key="6">
    <source>
        <dbReference type="ARBA" id="ARBA00023136"/>
    </source>
</evidence>
<feature type="transmembrane region" description="Helical" evidence="7">
    <location>
        <begin position="169"/>
        <end position="187"/>
    </location>
</feature>
<dbReference type="PANTHER" id="PTHR30460">
    <property type="entry name" value="MODERATE CONDUCTANCE MECHANOSENSITIVE CHANNEL YBIO"/>
    <property type="match status" value="1"/>
</dbReference>
<evidence type="ECO:0000259" key="9">
    <source>
        <dbReference type="Pfam" id="PF21082"/>
    </source>
</evidence>
<evidence type="ECO:0000256" key="5">
    <source>
        <dbReference type="ARBA" id="ARBA00022989"/>
    </source>
</evidence>
<dbReference type="InterPro" id="IPR006685">
    <property type="entry name" value="MscS_channel_2nd"/>
</dbReference>
<dbReference type="InterPro" id="IPR010920">
    <property type="entry name" value="LSM_dom_sf"/>
</dbReference>
<dbReference type="InterPro" id="IPR049278">
    <property type="entry name" value="MS_channel_C"/>
</dbReference>
<evidence type="ECO:0000256" key="2">
    <source>
        <dbReference type="ARBA" id="ARBA00008017"/>
    </source>
</evidence>
<dbReference type="InterPro" id="IPR023408">
    <property type="entry name" value="MscS_beta-dom_sf"/>
</dbReference>
<dbReference type="Pfam" id="PF21082">
    <property type="entry name" value="MS_channel_3rd"/>
    <property type="match status" value="1"/>
</dbReference>
<keyword evidence="6 7" id="KW-0472">Membrane</keyword>
<dbReference type="STRING" id="1672749.BJF92_15965"/>
<keyword evidence="4 7" id="KW-0812">Transmembrane</keyword>
<accession>A0A1Q9APE4</accession>
<dbReference type="Gene3D" id="3.30.70.100">
    <property type="match status" value="1"/>
</dbReference>
<dbReference type="OrthoDB" id="9814206at2"/>
<proteinExistence type="inferred from homology"/>
<dbReference type="Gene3D" id="2.30.30.60">
    <property type="match status" value="1"/>
</dbReference>
<dbReference type="SUPFAM" id="SSF50182">
    <property type="entry name" value="Sm-like ribonucleoproteins"/>
    <property type="match status" value="1"/>
</dbReference>
<dbReference type="GO" id="GO:0005886">
    <property type="term" value="C:plasma membrane"/>
    <property type="evidence" value="ECO:0007669"/>
    <property type="project" value="UniProtKB-SubCell"/>
</dbReference>
<feature type="domain" description="Mechanosensitive ion channel MscS C-terminal" evidence="9">
    <location>
        <begin position="518"/>
        <end position="603"/>
    </location>
</feature>
<dbReference type="GO" id="GO:0008381">
    <property type="term" value="F:mechanosensitive monoatomic ion channel activity"/>
    <property type="evidence" value="ECO:0007669"/>
    <property type="project" value="InterPro"/>
</dbReference>
<keyword evidence="5 7" id="KW-1133">Transmembrane helix</keyword>
<feature type="transmembrane region" description="Helical" evidence="7">
    <location>
        <begin position="426"/>
        <end position="448"/>
    </location>
</feature>
<name>A0A1Q9APE4_9HYPH</name>
<feature type="transmembrane region" description="Helical" evidence="7">
    <location>
        <begin position="316"/>
        <end position="334"/>
    </location>
</feature>
<dbReference type="Proteomes" id="UP000186143">
    <property type="component" value="Unassembled WGS sequence"/>
</dbReference>
<protein>
    <submittedName>
        <fullName evidence="10">Mechanosensitive ion channel protein MscS</fullName>
    </submittedName>
</protein>
<comment type="subcellular location">
    <subcellularLocation>
        <location evidence="1">Cell membrane</location>
        <topology evidence="1">Multi-pass membrane protein</topology>
    </subcellularLocation>
</comment>
<organism evidence="10 11">
    <name type="scientific">Xaviernesmea rhizosphaerae</name>
    <dbReference type="NCBI Taxonomy" id="1672749"/>
    <lineage>
        <taxon>Bacteria</taxon>
        <taxon>Pseudomonadati</taxon>
        <taxon>Pseudomonadota</taxon>
        <taxon>Alphaproteobacteria</taxon>
        <taxon>Hyphomicrobiales</taxon>
        <taxon>Rhizobiaceae</taxon>
        <taxon>Rhizobium/Agrobacterium group</taxon>
        <taxon>Xaviernesmea</taxon>
    </lineage>
</organism>
<feature type="transmembrane region" description="Helical" evidence="7">
    <location>
        <begin position="274"/>
        <end position="295"/>
    </location>
</feature>
<comment type="similarity">
    <text evidence="2">Belongs to the MscS (TC 1.A.23) family.</text>
</comment>
<comment type="caution">
    <text evidence="10">The sequence shown here is derived from an EMBL/GenBank/DDBJ whole genome shotgun (WGS) entry which is preliminary data.</text>
</comment>
<feature type="transmembrane region" description="Helical" evidence="7">
    <location>
        <begin position="65"/>
        <end position="86"/>
    </location>
</feature>
<feature type="transmembrane region" description="Helical" evidence="7">
    <location>
        <begin position="98"/>
        <end position="118"/>
    </location>
</feature>
<dbReference type="PANTHER" id="PTHR30460:SF0">
    <property type="entry name" value="MODERATE CONDUCTANCE MECHANOSENSITIVE CHANNEL YBIO"/>
    <property type="match status" value="1"/>
</dbReference>
<feature type="domain" description="Mechanosensitive ion channel MscS" evidence="8">
    <location>
        <begin position="447"/>
        <end position="511"/>
    </location>
</feature>
<dbReference type="AlphaFoldDB" id="A0A1Q9APE4"/>
<feature type="transmembrane region" description="Helical" evidence="7">
    <location>
        <begin position="398"/>
        <end position="420"/>
    </location>
</feature>
<evidence type="ECO:0000256" key="4">
    <source>
        <dbReference type="ARBA" id="ARBA00022692"/>
    </source>
</evidence>
<feature type="transmembrane region" description="Helical" evidence="7">
    <location>
        <begin position="130"/>
        <end position="148"/>
    </location>
</feature>
<dbReference type="SUPFAM" id="SSF82861">
    <property type="entry name" value="Mechanosensitive channel protein MscS (YggB), transmembrane region"/>
    <property type="match status" value="1"/>
</dbReference>
<dbReference type="RefSeq" id="WP_075633037.1">
    <property type="nucleotide sequence ID" value="NZ_MKIO01000018.1"/>
</dbReference>
<evidence type="ECO:0000256" key="3">
    <source>
        <dbReference type="ARBA" id="ARBA00022475"/>
    </source>
</evidence>
<dbReference type="InterPro" id="IPR011014">
    <property type="entry name" value="MscS_channel_TM-2"/>
</dbReference>